<dbReference type="EMBL" id="JAOZYB010000359">
    <property type="protein sequence ID" value="MEB3966418.1"/>
    <property type="molecule type" value="Genomic_DNA"/>
</dbReference>
<reference evidence="6 7" key="1">
    <citation type="submission" date="2022-10" db="EMBL/GenBank/DDBJ databases">
        <authorList>
            <person name="Xie J."/>
            <person name="Shen N."/>
        </authorList>
    </citation>
    <scope>NUCLEOTIDE SEQUENCE [LARGE SCALE GENOMIC DNA]</scope>
    <source>
        <strain evidence="6 7">DSM 41681</strain>
    </source>
</reference>
<feature type="chain" id="PRO_5045451661" evidence="4">
    <location>
        <begin position="22"/>
        <end position="328"/>
    </location>
</feature>
<evidence type="ECO:0000313" key="6">
    <source>
        <dbReference type="EMBL" id="MEB3966418.1"/>
    </source>
</evidence>
<comment type="caution">
    <text evidence="6">The sequence shown here is derived from an EMBL/GenBank/DDBJ whole genome shotgun (WGS) entry which is preliminary data.</text>
</comment>
<dbReference type="InterPro" id="IPR015168">
    <property type="entry name" value="SsuA/THI5"/>
</dbReference>
<evidence type="ECO:0000256" key="1">
    <source>
        <dbReference type="ARBA" id="ARBA00004418"/>
    </source>
</evidence>
<proteinExistence type="inferred from homology"/>
<evidence type="ECO:0000256" key="4">
    <source>
        <dbReference type="SAM" id="SignalP"/>
    </source>
</evidence>
<evidence type="ECO:0000256" key="3">
    <source>
        <dbReference type="ARBA" id="ARBA00022729"/>
    </source>
</evidence>
<dbReference type="Gene3D" id="3.40.190.10">
    <property type="entry name" value="Periplasmic binding protein-like II"/>
    <property type="match status" value="2"/>
</dbReference>
<comment type="subcellular location">
    <subcellularLocation>
        <location evidence="1">Periplasm</location>
    </subcellularLocation>
</comment>
<feature type="signal peptide" evidence="4">
    <location>
        <begin position="1"/>
        <end position="21"/>
    </location>
</feature>
<comment type="similarity">
    <text evidence="2">Belongs to the bacterial solute-binding protein SsuA/TauA family.</text>
</comment>
<dbReference type="Proteomes" id="UP001352223">
    <property type="component" value="Unassembled WGS sequence"/>
</dbReference>
<dbReference type="RefSeq" id="WP_324775676.1">
    <property type="nucleotide sequence ID" value="NZ_BAAATS010000006.1"/>
</dbReference>
<evidence type="ECO:0000313" key="7">
    <source>
        <dbReference type="Proteomes" id="UP001352223"/>
    </source>
</evidence>
<dbReference type="PANTHER" id="PTHR30024:SF47">
    <property type="entry name" value="TAURINE-BINDING PERIPLASMIC PROTEIN"/>
    <property type="match status" value="1"/>
</dbReference>
<keyword evidence="7" id="KW-1185">Reference proteome</keyword>
<name>A0ABU6CNX5_9ACTN</name>
<keyword evidence="3 4" id="KW-0732">Signal</keyword>
<organism evidence="6 7">
    <name type="scientific">Streptomyces kunmingensis</name>
    <dbReference type="NCBI Taxonomy" id="68225"/>
    <lineage>
        <taxon>Bacteria</taxon>
        <taxon>Bacillati</taxon>
        <taxon>Actinomycetota</taxon>
        <taxon>Actinomycetes</taxon>
        <taxon>Kitasatosporales</taxon>
        <taxon>Streptomycetaceae</taxon>
        <taxon>Streptomyces</taxon>
    </lineage>
</organism>
<dbReference type="SUPFAM" id="SSF53850">
    <property type="entry name" value="Periplasmic binding protein-like II"/>
    <property type="match status" value="1"/>
</dbReference>
<evidence type="ECO:0000256" key="2">
    <source>
        <dbReference type="ARBA" id="ARBA00010742"/>
    </source>
</evidence>
<dbReference type="PANTHER" id="PTHR30024">
    <property type="entry name" value="ALIPHATIC SULFONATES-BINDING PROTEIN-RELATED"/>
    <property type="match status" value="1"/>
</dbReference>
<accession>A0ABU6CNX5</accession>
<evidence type="ECO:0000259" key="5">
    <source>
        <dbReference type="Pfam" id="PF09084"/>
    </source>
</evidence>
<feature type="domain" description="SsuA/THI5-like" evidence="5">
    <location>
        <begin position="55"/>
        <end position="271"/>
    </location>
</feature>
<gene>
    <name evidence="6" type="ORF">OKJ48_40255</name>
</gene>
<dbReference type="Pfam" id="PF09084">
    <property type="entry name" value="NMT1"/>
    <property type="match status" value="1"/>
</dbReference>
<sequence length="328" mass="34123">MSRTRRTFTALAAVALLAATAACGSGSDSGTSGSRSPTNAAGETTVKLGVIPILDVAPIYLGQKKGFYQKHGLRLALTTAQGGAAIVPAVVSGQFQFGFSNAMSLMIAQSNGVPVEGVVNGVNSTGKPGADFGAVVVKKGSSLKTAKDLEGKKVAVNTLKNINDTTVRESVRKAGGDPSEVDFVELAFDQMPAALAGGQIDAAQVVEPALATVKAQGGRVIASNFTDTAPNLTVAMFFTSATYAKNHPDIVEKFTAATKESLAYADQHPDEVRQILTTYTKIPAATLDSLVLPRWPTTADRSSLEKLAELGEQDGQFRKAPDLDALLP</sequence>
<dbReference type="PROSITE" id="PS51257">
    <property type="entry name" value="PROKAR_LIPOPROTEIN"/>
    <property type="match status" value="1"/>
</dbReference>
<protein>
    <submittedName>
        <fullName evidence="6">ABC transporter substrate-binding protein</fullName>
    </submittedName>
</protein>